<protein>
    <recommendedName>
        <fullName evidence="2">HAMP domain-containing protein</fullName>
    </recommendedName>
</protein>
<dbReference type="PROSITE" id="PS50885">
    <property type="entry name" value="HAMP"/>
    <property type="match status" value="1"/>
</dbReference>
<feature type="transmembrane region" description="Helical" evidence="1">
    <location>
        <begin position="253"/>
        <end position="278"/>
    </location>
</feature>
<organism evidence="3 4">
    <name type="scientific">Thermodesulfatator autotrophicus</name>
    <dbReference type="NCBI Taxonomy" id="1795632"/>
    <lineage>
        <taxon>Bacteria</taxon>
        <taxon>Pseudomonadati</taxon>
        <taxon>Thermodesulfobacteriota</taxon>
        <taxon>Thermodesulfobacteria</taxon>
        <taxon>Thermodesulfobacteriales</taxon>
        <taxon>Thermodesulfatatoraceae</taxon>
        <taxon>Thermodesulfatator</taxon>
    </lineage>
</organism>
<keyword evidence="1" id="KW-0472">Membrane</keyword>
<keyword evidence="1" id="KW-0812">Transmembrane</keyword>
<evidence type="ECO:0000256" key="1">
    <source>
        <dbReference type="SAM" id="Phobius"/>
    </source>
</evidence>
<keyword evidence="1" id="KW-1133">Transmembrane helix</keyword>
<dbReference type="OrthoDB" id="9776552at2"/>
<gene>
    <name evidence="3" type="ORF">TH606_03970</name>
</gene>
<dbReference type="Pfam" id="PF11845">
    <property type="entry name" value="Tll0287-like"/>
    <property type="match status" value="1"/>
</dbReference>
<dbReference type="GO" id="GO:0016020">
    <property type="term" value="C:membrane"/>
    <property type="evidence" value="ECO:0007669"/>
    <property type="project" value="InterPro"/>
</dbReference>
<dbReference type="PROSITE" id="PS51257">
    <property type="entry name" value="PROKAR_LIPOPROTEIN"/>
    <property type="match status" value="1"/>
</dbReference>
<dbReference type="RefSeq" id="WP_068541480.1">
    <property type="nucleotide sequence ID" value="NZ_LSFI01000015.1"/>
</dbReference>
<comment type="caution">
    <text evidence="3">The sequence shown here is derived from an EMBL/GenBank/DDBJ whole genome shotgun (WGS) entry which is preliminary data.</text>
</comment>
<feature type="transmembrane region" description="Helical" evidence="1">
    <location>
        <begin position="12"/>
        <end position="34"/>
    </location>
</feature>
<keyword evidence="4" id="KW-1185">Reference proteome</keyword>
<dbReference type="InterPro" id="IPR021796">
    <property type="entry name" value="Tll0287-like_dom"/>
</dbReference>
<evidence type="ECO:0000313" key="3">
    <source>
        <dbReference type="EMBL" id="OAG28000.1"/>
    </source>
</evidence>
<sequence>MSNKLSILTKYIFFWIILGLGLVGCTIVTIYQLYNWFLYEKAKTVAEQIIMFRQWTASYGGIWTKDKYEKQFGYLLKANNEKTNLYTTKENLITEEFNTNFYLHNPALATRELSNISQKKLKEYKWIFKVVSDRPISPEGKPDQFEKMAIQKLKDENKEELGTLLKDGFFNFKSYRYRYVKVLKVKKGCLKCHGTTEKIDPRFKQAIIEKYGPSAERGMNYKEGDLRGIISVTIFPDFKGTTAHFFRPAPENFFLLAIFLTVLFMTLGSFVVVYWMVIRIKQIRDAARNISIGKLDVDLGVKGLDEEKVKDELTQVAIALERLRISTKILIERFKKRK</sequence>
<dbReference type="GO" id="GO:0007165">
    <property type="term" value="P:signal transduction"/>
    <property type="evidence" value="ECO:0007669"/>
    <property type="project" value="InterPro"/>
</dbReference>
<dbReference type="Proteomes" id="UP000076964">
    <property type="component" value="Unassembled WGS sequence"/>
</dbReference>
<dbReference type="AlphaFoldDB" id="A0A177E9B0"/>
<dbReference type="STRING" id="1795632.TH606_03970"/>
<accession>A0A177E9B0</accession>
<dbReference type="Gene3D" id="6.10.340.10">
    <property type="match status" value="1"/>
</dbReference>
<dbReference type="EMBL" id="LSFI01000015">
    <property type="protein sequence ID" value="OAG28000.1"/>
    <property type="molecule type" value="Genomic_DNA"/>
</dbReference>
<dbReference type="InterPro" id="IPR003660">
    <property type="entry name" value="HAMP_dom"/>
</dbReference>
<feature type="domain" description="HAMP" evidence="2">
    <location>
        <begin position="274"/>
        <end position="332"/>
    </location>
</feature>
<proteinExistence type="predicted"/>
<name>A0A177E9B0_9BACT</name>
<evidence type="ECO:0000259" key="2">
    <source>
        <dbReference type="PROSITE" id="PS50885"/>
    </source>
</evidence>
<dbReference type="CDD" id="cd06225">
    <property type="entry name" value="HAMP"/>
    <property type="match status" value="1"/>
</dbReference>
<reference evidence="3 4" key="1">
    <citation type="submission" date="2016-02" db="EMBL/GenBank/DDBJ databases">
        <title>Draft genome sequence of Thermodesulfatator sp. S606.</title>
        <authorList>
            <person name="Lai Q."/>
            <person name="Cao J."/>
            <person name="Dupont S."/>
            <person name="Shao Z."/>
            <person name="Jebbar M."/>
            <person name="Alain K."/>
        </authorList>
    </citation>
    <scope>NUCLEOTIDE SEQUENCE [LARGE SCALE GENOMIC DNA]</scope>
    <source>
        <strain evidence="3 4">S606</strain>
    </source>
</reference>
<evidence type="ECO:0000313" key="4">
    <source>
        <dbReference type="Proteomes" id="UP000076964"/>
    </source>
</evidence>